<evidence type="ECO:0000313" key="3">
    <source>
        <dbReference type="Proteomes" id="UP000198977"/>
    </source>
</evidence>
<reference evidence="2 3" key="1">
    <citation type="submission" date="2016-10" db="EMBL/GenBank/DDBJ databases">
        <authorList>
            <person name="de Groot N.N."/>
        </authorList>
    </citation>
    <scope>NUCLEOTIDE SEQUENCE [LARGE SCALE GENOMIC DNA]</scope>
    <source>
        <strain evidence="2 3">DSM 11443</strain>
    </source>
</reference>
<dbReference type="Proteomes" id="UP000198977">
    <property type="component" value="Unassembled WGS sequence"/>
</dbReference>
<dbReference type="SUPFAM" id="SSF50475">
    <property type="entry name" value="FMN-binding split barrel"/>
    <property type="match status" value="1"/>
</dbReference>
<dbReference type="InterPro" id="IPR012349">
    <property type="entry name" value="Split_barrel_FMN-bd"/>
</dbReference>
<evidence type="ECO:0000313" key="2">
    <source>
        <dbReference type="EMBL" id="SFE65208.1"/>
    </source>
</evidence>
<dbReference type="InterPro" id="IPR052917">
    <property type="entry name" value="Stress-Dev_Protein"/>
</dbReference>
<dbReference type="Gene3D" id="2.30.110.10">
    <property type="entry name" value="Electron Transport, Fmn-binding Protein, Chain A"/>
    <property type="match status" value="1"/>
</dbReference>
<evidence type="ECO:0000259" key="1">
    <source>
        <dbReference type="Pfam" id="PF16242"/>
    </source>
</evidence>
<dbReference type="PANTHER" id="PTHR34818">
    <property type="entry name" value="PROTEIN BLI-3"/>
    <property type="match status" value="1"/>
</dbReference>
<dbReference type="InterPro" id="IPR038725">
    <property type="entry name" value="YdaG_split_barrel_FMN-bd"/>
</dbReference>
<dbReference type="EMBL" id="FOMW01000009">
    <property type="protein sequence ID" value="SFE65208.1"/>
    <property type="molecule type" value="Genomic_DNA"/>
</dbReference>
<dbReference type="STRING" id="74348.SAMN04488523_10950"/>
<feature type="domain" description="General stress protein FMN-binding split barrel" evidence="1">
    <location>
        <begin position="6"/>
        <end position="149"/>
    </location>
</feature>
<gene>
    <name evidence="2" type="ORF">SAMN04488523_10950</name>
</gene>
<sequence>MSDKVKKEFWDRLEDTRTGMLSADSARAVPMSHYVDEDGPANVLWFITAKGTDLAKAATTGAQSQYIICSNDEHLHARIDGRLTASNDKAELDRIWNGVASAWFEGGERDPDVQLLRLDLTQAEVWITGGSMQFLYEIAKAHLTDEKPDMGDHATLRF</sequence>
<keyword evidence="3" id="KW-1185">Reference proteome</keyword>
<name>A0A1I2CAG6_9RHOB</name>
<dbReference type="AlphaFoldDB" id="A0A1I2CAG6"/>
<dbReference type="RefSeq" id="WP_093924310.1">
    <property type="nucleotide sequence ID" value="NZ_FOMW01000009.1"/>
</dbReference>
<dbReference type="OrthoDB" id="1432662at2"/>
<protein>
    <submittedName>
        <fullName evidence="2">General stress protein 26</fullName>
    </submittedName>
</protein>
<accession>A0A1I2CAG6</accession>
<proteinExistence type="predicted"/>
<dbReference type="PANTHER" id="PTHR34818:SF1">
    <property type="entry name" value="PROTEIN BLI-3"/>
    <property type="match status" value="1"/>
</dbReference>
<dbReference type="Pfam" id="PF16242">
    <property type="entry name" value="Pyrid_ox_like"/>
    <property type="match status" value="1"/>
</dbReference>
<organism evidence="2 3">
    <name type="scientific">Sulfitobacter brevis</name>
    <dbReference type="NCBI Taxonomy" id="74348"/>
    <lineage>
        <taxon>Bacteria</taxon>
        <taxon>Pseudomonadati</taxon>
        <taxon>Pseudomonadota</taxon>
        <taxon>Alphaproteobacteria</taxon>
        <taxon>Rhodobacterales</taxon>
        <taxon>Roseobacteraceae</taxon>
        <taxon>Sulfitobacter</taxon>
    </lineage>
</organism>